<dbReference type="SUPFAM" id="SSF56112">
    <property type="entry name" value="Protein kinase-like (PK-like)"/>
    <property type="match status" value="1"/>
</dbReference>
<evidence type="ECO:0000313" key="12">
    <source>
        <dbReference type="Proteomes" id="UP000594364"/>
    </source>
</evidence>
<sequence length="424" mass="47896">MYALFLRPASNPARIHSLVSLCFRQLNSIRRCHSQMPAQTYNCDVDAEPLHRYQPGGYHPLALGDFLKNGRYKILHKLGWGSYSTTWAARDQKRGRYVAVKITISELEESGELKILRALSALSRHHPGWSHVNQMLDHFTLVGPNGSHDCLVLELVGPNVADVVEAHCQDNRLPAKLAKLFAKQVLQGLDFLAANDIGHGDIHTRNLALVAPNLDYLGERDFIAKLGSPETGVVTRSDGQPFGNNVPTQIVRPAFFRRDILLSCPSVKIIDFGEAFFSDNAPSTLHTPLPVRAPEIVFGDRLDRRVDLWSAGCLIFELVTGQPPFDVVMMTPSILIEQMIELTDDELPSRWQAKWQSMQSNTPQRDENCTLQKWLEEVYFDNGKQAEFTKEEIARISELITRMLKFEPSLRAAPSEILAEDWFR</sequence>
<dbReference type="InterPro" id="IPR017441">
    <property type="entry name" value="Protein_kinase_ATP_BS"/>
</dbReference>
<dbReference type="PANTHER" id="PTHR47634">
    <property type="entry name" value="PROTEIN KINASE DOMAIN-CONTAINING PROTEIN-RELATED"/>
    <property type="match status" value="1"/>
</dbReference>
<evidence type="ECO:0000256" key="9">
    <source>
        <dbReference type="PROSITE-ProRule" id="PRU10141"/>
    </source>
</evidence>
<dbReference type="GO" id="GO:0005524">
    <property type="term" value="F:ATP binding"/>
    <property type="evidence" value="ECO:0007669"/>
    <property type="project" value="UniProtKB-UniRule"/>
</dbReference>
<evidence type="ECO:0000256" key="7">
    <source>
        <dbReference type="ARBA" id="ARBA00047899"/>
    </source>
</evidence>
<gene>
    <name evidence="11" type="ORF">C2857_003648</name>
</gene>
<protein>
    <recommendedName>
        <fullName evidence="1">non-specific serine/threonine protein kinase</fullName>
        <ecNumber evidence="1">2.7.11.1</ecNumber>
    </recommendedName>
</protein>
<organism evidence="11 12">
    <name type="scientific">Epichloe festucae (strain Fl1)</name>
    <dbReference type="NCBI Taxonomy" id="877507"/>
    <lineage>
        <taxon>Eukaryota</taxon>
        <taxon>Fungi</taxon>
        <taxon>Dikarya</taxon>
        <taxon>Ascomycota</taxon>
        <taxon>Pezizomycotina</taxon>
        <taxon>Sordariomycetes</taxon>
        <taxon>Hypocreomycetidae</taxon>
        <taxon>Hypocreales</taxon>
        <taxon>Clavicipitaceae</taxon>
        <taxon>Epichloe</taxon>
    </lineage>
</organism>
<comment type="catalytic activity">
    <reaction evidence="8">
        <text>L-seryl-[protein] + ATP = O-phospho-L-seryl-[protein] + ADP + H(+)</text>
        <dbReference type="Rhea" id="RHEA:17989"/>
        <dbReference type="Rhea" id="RHEA-COMP:9863"/>
        <dbReference type="Rhea" id="RHEA-COMP:11604"/>
        <dbReference type="ChEBI" id="CHEBI:15378"/>
        <dbReference type="ChEBI" id="CHEBI:29999"/>
        <dbReference type="ChEBI" id="CHEBI:30616"/>
        <dbReference type="ChEBI" id="CHEBI:83421"/>
        <dbReference type="ChEBI" id="CHEBI:456216"/>
        <dbReference type="EC" id="2.7.11.1"/>
    </reaction>
</comment>
<dbReference type="Pfam" id="PF00069">
    <property type="entry name" value="Pkinase"/>
    <property type="match status" value="2"/>
</dbReference>
<evidence type="ECO:0000256" key="4">
    <source>
        <dbReference type="ARBA" id="ARBA00022741"/>
    </source>
</evidence>
<feature type="binding site" evidence="9">
    <location>
        <position position="101"/>
    </location>
    <ligand>
        <name>ATP</name>
        <dbReference type="ChEBI" id="CHEBI:30616"/>
    </ligand>
</feature>
<evidence type="ECO:0000256" key="1">
    <source>
        <dbReference type="ARBA" id="ARBA00012513"/>
    </source>
</evidence>
<dbReference type="EMBL" id="CP031390">
    <property type="protein sequence ID" value="QPH18572.1"/>
    <property type="molecule type" value="Genomic_DNA"/>
</dbReference>
<evidence type="ECO:0000256" key="2">
    <source>
        <dbReference type="ARBA" id="ARBA00022527"/>
    </source>
</evidence>
<dbReference type="OrthoDB" id="5979581at2759"/>
<feature type="domain" description="Protein kinase" evidence="10">
    <location>
        <begin position="72"/>
        <end position="423"/>
    </location>
</feature>
<dbReference type="PROSITE" id="PS00107">
    <property type="entry name" value="PROTEIN_KINASE_ATP"/>
    <property type="match status" value="1"/>
</dbReference>
<dbReference type="GO" id="GO:0050684">
    <property type="term" value="P:regulation of mRNA processing"/>
    <property type="evidence" value="ECO:0007669"/>
    <property type="project" value="TreeGrafter"/>
</dbReference>
<proteinExistence type="predicted"/>
<evidence type="ECO:0000256" key="3">
    <source>
        <dbReference type="ARBA" id="ARBA00022679"/>
    </source>
</evidence>
<keyword evidence="6 9" id="KW-0067">ATP-binding</keyword>
<keyword evidence="3" id="KW-0808">Transferase</keyword>
<dbReference type="GO" id="GO:0000245">
    <property type="term" value="P:spliceosomal complex assembly"/>
    <property type="evidence" value="ECO:0007669"/>
    <property type="project" value="TreeGrafter"/>
</dbReference>
<keyword evidence="2" id="KW-0723">Serine/threonine-protein kinase</keyword>
<dbReference type="InterPro" id="IPR000719">
    <property type="entry name" value="Prot_kinase_dom"/>
</dbReference>
<keyword evidence="5" id="KW-0418">Kinase</keyword>
<dbReference type="SMART" id="SM00220">
    <property type="entry name" value="S_TKc"/>
    <property type="match status" value="1"/>
</dbReference>
<dbReference type="Gene3D" id="3.30.200.20">
    <property type="entry name" value="Phosphorylase Kinase, domain 1"/>
    <property type="match status" value="1"/>
</dbReference>
<comment type="catalytic activity">
    <reaction evidence="7">
        <text>L-threonyl-[protein] + ATP = O-phospho-L-threonyl-[protein] + ADP + H(+)</text>
        <dbReference type="Rhea" id="RHEA:46608"/>
        <dbReference type="Rhea" id="RHEA-COMP:11060"/>
        <dbReference type="Rhea" id="RHEA-COMP:11605"/>
        <dbReference type="ChEBI" id="CHEBI:15378"/>
        <dbReference type="ChEBI" id="CHEBI:30013"/>
        <dbReference type="ChEBI" id="CHEBI:30616"/>
        <dbReference type="ChEBI" id="CHEBI:61977"/>
        <dbReference type="ChEBI" id="CHEBI:456216"/>
        <dbReference type="EC" id="2.7.11.1"/>
    </reaction>
</comment>
<dbReference type="EC" id="2.7.11.1" evidence="1"/>
<dbReference type="Proteomes" id="UP000594364">
    <property type="component" value="Chromosome 6"/>
</dbReference>
<evidence type="ECO:0000256" key="8">
    <source>
        <dbReference type="ARBA" id="ARBA00048679"/>
    </source>
</evidence>
<dbReference type="Gene3D" id="1.10.510.10">
    <property type="entry name" value="Transferase(Phosphotransferase) domain 1"/>
    <property type="match status" value="1"/>
</dbReference>
<dbReference type="PROSITE" id="PS50011">
    <property type="entry name" value="PROTEIN_KINASE_DOM"/>
    <property type="match status" value="1"/>
</dbReference>
<evidence type="ECO:0000313" key="11">
    <source>
        <dbReference type="EMBL" id="QPH18572.1"/>
    </source>
</evidence>
<evidence type="ECO:0000256" key="5">
    <source>
        <dbReference type="ARBA" id="ARBA00022777"/>
    </source>
</evidence>
<dbReference type="AlphaFoldDB" id="A0A7U3Q214"/>
<evidence type="ECO:0000259" key="10">
    <source>
        <dbReference type="PROSITE" id="PS50011"/>
    </source>
</evidence>
<dbReference type="InterPro" id="IPR011009">
    <property type="entry name" value="Kinase-like_dom_sf"/>
</dbReference>
<dbReference type="InterPro" id="IPR051334">
    <property type="entry name" value="SRPK"/>
</dbReference>
<keyword evidence="12" id="KW-1185">Reference proteome</keyword>
<name>A0A7U3Q214_EPIFF</name>
<reference evidence="11 12" key="1">
    <citation type="journal article" date="2018" name="PLoS Genet.">
        <title>Repeat elements organise 3D genome structure and mediate transcription in the filamentous fungus Epichloe festucae.</title>
        <authorList>
            <person name="Winter D.J."/>
            <person name="Ganley A.R.D."/>
            <person name="Young C.A."/>
            <person name="Liachko I."/>
            <person name="Schardl C.L."/>
            <person name="Dupont P.Y."/>
            <person name="Berry D."/>
            <person name="Ram A."/>
            <person name="Scott B."/>
            <person name="Cox M.P."/>
        </authorList>
    </citation>
    <scope>NUCLEOTIDE SEQUENCE [LARGE SCALE GENOMIC DNA]</scope>
    <source>
        <strain evidence="11 12">Fl1</strain>
    </source>
</reference>
<accession>A0A7U3Q214</accession>
<evidence type="ECO:0000256" key="6">
    <source>
        <dbReference type="ARBA" id="ARBA00022840"/>
    </source>
</evidence>
<dbReference type="PANTHER" id="PTHR47634:SF9">
    <property type="entry name" value="PROTEIN KINASE DOMAIN-CONTAINING PROTEIN-RELATED"/>
    <property type="match status" value="1"/>
</dbReference>
<dbReference type="GO" id="GO:0004674">
    <property type="term" value="F:protein serine/threonine kinase activity"/>
    <property type="evidence" value="ECO:0007669"/>
    <property type="project" value="UniProtKB-KW"/>
</dbReference>
<keyword evidence="4 9" id="KW-0547">Nucleotide-binding</keyword>